<dbReference type="PANTHER" id="PTHR13887:SF14">
    <property type="entry name" value="DISULFIDE BOND FORMATION PROTEIN D"/>
    <property type="match status" value="1"/>
</dbReference>
<evidence type="ECO:0000256" key="1">
    <source>
        <dbReference type="ARBA" id="ARBA00005791"/>
    </source>
</evidence>
<gene>
    <name evidence="7" type="ORF">SAMN05880501_11373</name>
</gene>
<evidence type="ECO:0000313" key="7">
    <source>
        <dbReference type="EMBL" id="SOC21843.1"/>
    </source>
</evidence>
<evidence type="ECO:0000256" key="2">
    <source>
        <dbReference type="ARBA" id="ARBA00022729"/>
    </source>
</evidence>
<protein>
    <submittedName>
        <fullName evidence="7">Protein-disulfide isomerase</fullName>
    </submittedName>
</protein>
<keyword evidence="3" id="KW-0560">Oxidoreductase</keyword>
<dbReference type="Pfam" id="PF13462">
    <property type="entry name" value="Thioredoxin_4"/>
    <property type="match status" value="1"/>
</dbReference>
<feature type="domain" description="Thioredoxin" evidence="6">
    <location>
        <begin position="25"/>
        <end position="221"/>
    </location>
</feature>
<sequence>MKNSTMKFTVILTLAAVVLLAAIVIISNNQAPEESEVVREEVDLTGQPILGDESAPVTVVEFGDFKCPSCKAWGETIYPQLVEEYVLSGDVKFSYVNVLFHGNESVVAALGAESVYKQDPNVYWDFQKKVFAAQPEVTSHDDVWVTSDKLLELASEFPSISQEQLKQDVEQELTMDLVNIDKDLFTKHNVSQTPTIKINGVTMEDPFDYEAIKEVIESELEADNNG</sequence>
<evidence type="ECO:0000256" key="3">
    <source>
        <dbReference type="ARBA" id="ARBA00023002"/>
    </source>
</evidence>
<keyword evidence="2" id="KW-0732">Signal</keyword>
<proteinExistence type="inferred from homology"/>
<dbReference type="AlphaFoldDB" id="A0A285TJ78"/>
<evidence type="ECO:0000259" key="6">
    <source>
        <dbReference type="PROSITE" id="PS51352"/>
    </source>
</evidence>
<keyword evidence="4" id="KW-1015">Disulfide bond</keyword>
<dbReference type="InterPro" id="IPR013766">
    <property type="entry name" value="Thioredoxin_domain"/>
</dbReference>
<keyword evidence="7" id="KW-0413">Isomerase</keyword>
<keyword evidence="5" id="KW-0676">Redox-active center</keyword>
<accession>A0A285TJ78</accession>
<dbReference type="PROSITE" id="PS51352">
    <property type="entry name" value="THIOREDOXIN_2"/>
    <property type="match status" value="1"/>
</dbReference>
<evidence type="ECO:0000313" key="8">
    <source>
        <dbReference type="Proteomes" id="UP000219636"/>
    </source>
</evidence>
<keyword evidence="8" id="KW-1185">Reference proteome</keyword>
<dbReference type="InterPro" id="IPR012336">
    <property type="entry name" value="Thioredoxin-like_fold"/>
</dbReference>
<dbReference type="GO" id="GO:0016853">
    <property type="term" value="F:isomerase activity"/>
    <property type="evidence" value="ECO:0007669"/>
    <property type="project" value="UniProtKB-KW"/>
</dbReference>
<dbReference type="GO" id="GO:0016491">
    <property type="term" value="F:oxidoreductase activity"/>
    <property type="evidence" value="ECO:0007669"/>
    <property type="project" value="UniProtKB-KW"/>
</dbReference>
<dbReference type="RefSeq" id="WP_237658451.1">
    <property type="nucleotide sequence ID" value="NZ_OBMQ01000013.1"/>
</dbReference>
<dbReference type="SUPFAM" id="SSF52833">
    <property type="entry name" value="Thioredoxin-like"/>
    <property type="match status" value="1"/>
</dbReference>
<name>A0A285TJ78_9BACL</name>
<dbReference type="Proteomes" id="UP000219636">
    <property type="component" value="Unassembled WGS sequence"/>
</dbReference>
<dbReference type="PANTHER" id="PTHR13887">
    <property type="entry name" value="GLUTATHIONE S-TRANSFERASE KAPPA"/>
    <property type="match status" value="1"/>
</dbReference>
<organism evidence="7 8">
    <name type="scientific">Ureibacillus xyleni</name>
    <dbReference type="NCBI Taxonomy" id="614648"/>
    <lineage>
        <taxon>Bacteria</taxon>
        <taxon>Bacillati</taxon>
        <taxon>Bacillota</taxon>
        <taxon>Bacilli</taxon>
        <taxon>Bacillales</taxon>
        <taxon>Caryophanaceae</taxon>
        <taxon>Ureibacillus</taxon>
    </lineage>
</organism>
<evidence type="ECO:0000256" key="5">
    <source>
        <dbReference type="ARBA" id="ARBA00023284"/>
    </source>
</evidence>
<dbReference type="InterPro" id="IPR036249">
    <property type="entry name" value="Thioredoxin-like_sf"/>
</dbReference>
<dbReference type="Gene3D" id="3.40.30.10">
    <property type="entry name" value="Glutaredoxin"/>
    <property type="match status" value="1"/>
</dbReference>
<dbReference type="EMBL" id="OBMQ01000013">
    <property type="protein sequence ID" value="SOC21843.1"/>
    <property type="molecule type" value="Genomic_DNA"/>
</dbReference>
<evidence type="ECO:0000256" key="4">
    <source>
        <dbReference type="ARBA" id="ARBA00023157"/>
    </source>
</evidence>
<comment type="similarity">
    <text evidence="1">Belongs to the thioredoxin family. DsbA subfamily.</text>
</comment>
<reference evidence="8" key="1">
    <citation type="submission" date="2017-08" db="EMBL/GenBank/DDBJ databases">
        <authorList>
            <person name="Varghese N."/>
            <person name="Submissions S."/>
        </authorList>
    </citation>
    <scope>NUCLEOTIDE SEQUENCE [LARGE SCALE GENOMIC DNA]</scope>
    <source>
        <strain evidence="8">JC22</strain>
    </source>
</reference>